<dbReference type="GeneID" id="59332212"/>
<sequence length="92" mass="9521">MSPHDSTPHPKARTGASDLGPDPNAGRGPGPGSKPAQMQSRAATELGRIEAWKGQSKGEEPWTPTGERFGRSLGGLGSFVGFHGEVVEGGKE</sequence>
<proteinExistence type="predicted"/>
<dbReference type="Proteomes" id="UP000593566">
    <property type="component" value="Unassembled WGS sequence"/>
</dbReference>
<dbReference type="AlphaFoldDB" id="A0A8H6CB31"/>
<evidence type="ECO:0000256" key="1">
    <source>
        <dbReference type="SAM" id="MobiDB-lite"/>
    </source>
</evidence>
<comment type="caution">
    <text evidence="2">The sequence shown here is derived from an EMBL/GenBank/DDBJ whole genome shotgun (WGS) entry which is preliminary data.</text>
</comment>
<dbReference type="RefSeq" id="XP_037149411.1">
    <property type="nucleotide sequence ID" value="XM_037294723.1"/>
</dbReference>
<keyword evidence="3" id="KW-1185">Reference proteome</keyword>
<protein>
    <submittedName>
        <fullName evidence="2">Uncharacterized protein</fullName>
    </submittedName>
</protein>
<name>A0A8H6CB31_9LECA</name>
<gene>
    <name evidence="2" type="ORF">HO133_003801</name>
</gene>
<evidence type="ECO:0000313" key="3">
    <source>
        <dbReference type="Proteomes" id="UP000593566"/>
    </source>
</evidence>
<evidence type="ECO:0000313" key="2">
    <source>
        <dbReference type="EMBL" id="KAF6219976.1"/>
    </source>
</evidence>
<reference evidence="2 3" key="1">
    <citation type="journal article" date="2020" name="Genomics">
        <title>Complete, high-quality genomes from long-read metagenomic sequencing of two wolf lichen thalli reveals enigmatic genome architecture.</title>
        <authorList>
            <person name="McKenzie S.K."/>
            <person name="Walston R.F."/>
            <person name="Allen J.L."/>
        </authorList>
    </citation>
    <scope>NUCLEOTIDE SEQUENCE [LARGE SCALE GENOMIC DNA]</scope>
    <source>
        <strain evidence="2">WasteWater1</strain>
    </source>
</reference>
<feature type="region of interest" description="Disordered" evidence="1">
    <location>
        <begin position="1"/>
        <end position="92"/>
    </location>
</feature>
<accession>A0A8H6CB31</accession>
<feature type="compositionally biased region" description="Basic and acidic residues" evidence="1">
    <location>
        <begin position="47"/>
        <end position="60"/>
    </location>
</feature>
<dbReference type="EMBL" id="JACCJB010000018">
    <property type="protein sequence ID" value="KAF6219976.1"/>
    <property type="molecule type" value="Genomic_DNA"/>
</dbReference>
<organism evidence="2 3">
    <name type="scientific">Letharia lupina</name>
    <dbReference type="NCBI Taxonomy" id="560253"/>
    <lineage>
        <taxon>Eukaryota</taxon>
        <taxon>Fungi</taxon>
        <taxon>Dikarya</taxon>
        <taxon>Ascomycota</taxon>
        <taxon>Pezizomycotina</taxon>
        <taxon>Lecanoromycetes</taxon>
        <taxon>OSLEUM clade</taxon>
        <taxon>Lecanoromycetidae</taxon>
        <taxon>Lecanorales</taxon>
        <taxon>Lecanorineae</taxon>
        <taxon>Parmeliaceae</taxon>
        <taxon>Letharia</taxon>
    </lineage>
</organism>